<keyword evidence="2" id="KW-1185">Reference proteome</keyword>
<dbReference type="RefSeq" id="WP_091402272.1">
    <property type="nucleotide sequence ID" value="NZ_FMYV01000001.1"/>
</dbReference>
<protein>
    <submittedName>
        <fullName evidence="1">Uncharacterized conserved protein, DUF1015 family</fullName>
    </submittedName>
</protein>
<gene>
    <name evidence="1" type="ORF">SAMN04488588_0366</name>
</gene>
<accession>A0A1G6IHF2</accession>
<dbReference type="InterPro" id="IPR008323">
    <property type="entry name" value="UCP033563"/>
</dbReference>
<dbReference type="PANTHER" id="PTHR36454:SF1">
    <property type="entry name" value="DUF1015 DOMAIN-CONTAINING PROTEIN"/>
    <property type="match status" value="1"/>
</dbReference>
<proteinExistence type="predicted"/>
<name>A0A1G6IHF2_9BACT</name>
<organism evidence="1 2">
    <name type="scientific">Geotoga petraea</name>
    <dbReference type="NCBI Taxonomy" id="28234"/>
    <lineage>
        <taxon>Bacteria</taxon>
        <taxon>Thermotogati</taxon>
        <taxon>Thermotogota</taxon>
        <taxon>Thermotogae</taxon>
        <taxon>Petrotogales</taxon>
        <taxon>Petrotogaceae</taxon>
        <taxon>Geotoga</taxon>
    </lineage>
</organism>
<sequence length="414" mass="47689">MSLVRPFKGLRPKKEHIENFSCPPYDVLESDEVEKIVSKNPKSFLRVTRAEVDFKRDVDPHSDEVYKKAGENLKKFEDEGILINDEKPSYYIYRETWKDKSQLGLFATVSVDEYDQGKIKKHELTRQDKEDDRTRHITLLGAQSGPVFLTFKSNDDIKKLLKNSIDESAKIADFVDENEVRQELWLINDENKVSKIKSAFESIDNLYIADGHHRAAAASRTRKIKKEENSNHTGNEEYNYFLAAIFPDDELRVLDYNRVVKDLNGLSKEEFFSKVKEKFEISDAPESPYSPKSLHEFGMYLDKNWYILKAKPEIVDESDPVKVLDVYILQEHLLAATLGIGDPRKDSRIHFLGGIRGVGALSKWVDTKDWKIAFSMYATPLKQLIDVADAGKIMPPKSTWFEPKLRSGLVIHKI</sequence>
<dbReference type="STRING" id="28234.SAMN04488588_0366"/>
<evidence type="ECO:0000313" key="2">
    <source>
        <dbReference type="Proteomes" id="UP000199322"/>
    </source>
</evidence>
<dbReference type="Pfam" id="PF06245">
    <property type="entry name" value="DUF1015"/>
    <property type="match status" value="1"/>
</dbReference>
<dbReference type="PANTHER" id="PTHR36454">
    <property type="entry name" value="LMO2823 PROTEIN"/>
    <property type="match status" value="1"/>
</dbReference>
<dbReference type="EMBL" id="FMYV01000001">
    <property type="protein sequence ID" value="SDC05445.1"/>
    <property type="molecule type" value="Genomic_DNA"/>
</dbReference>
<dbReference type="AlphaFoldDB" id="A0A1G6IHF2"/>
<dbReference type="Proteomes" id="UP000199322">
    <property type="component" value="Unassembled WGS sequence"/>
</dbReference>
<evidence type="ECO:0000313" key="1">
    <source>
        <dbReference type="EMBL" id="SDC05445.1"/>
    </source>
</evidence>
<reference evidence="1 2" key="1">
    <citation type="submission" date="2016-10" db="EMBL/GenBank/DDBJ databases">
        <authorList>
            <person name="de Groot N.N."/>
        </authorList>
    </citation>
    <scope>NUCLEOTIDE SEQUENCE [LARGE SCALE GENOMIC DNA]</scope>
    <source>
        <strain evidence="1 2">WG14</strain>
    </source>
</reference>
<dbReference type="PIRSF" id="PIRSF033563">
    <property type="entry name" value="UCP033563"/>
    <property type="match status" value="1"/>
</dbReference>